<reference evidence="2 3" key="1">
    <citation type="submission" date="2019-05" db="EMBL/GenBank/DDBJ databases">
        <title>Mikania micrantha, genome provides insights into the molecular mechanism of rapid growth.</title>
        <authorList>
            <person name="Liu B."/>
        </authorList>
    </citation>
    <scope>NUCLEOTIDE SEQUENCE [LARGE SCALE GENOMIC DNA]</scope>
    <source>
        <strain evidence="2">NLD-2019</strain>
        <tissue evidence="2">Leaf</tissue>
    </source>
</reference>
<dbReference type="AlphaFoldDB" id="A0A5N6PSC2"/>
<evidence type="ECO:0000313" key="2">
    <source>
        <dbReference type="EMBL" id="KAD6796095.1"/>
    </source>
</evidence>
<dbReference type="OrthoDB" id="10626664at2759"/>
<evidence type="ECO:0000313" key="3">
    <source>
        <dbReference type="Proteomes" id="UP000326396"/>
    </source>
</evidence>
<name>A0A5N6PSC2_9ASTR</name>
<organism evidence="2 3">
    <name type="scientific">Mikania micrantha</name>
    <name type="common">bitter vine</name>
    <dbReference type="NCBI Taxonomy" id="192012"/>
    <lineage>
        <taxon>Eukaryota</taxon>
        <taxon>Viridiplantae</taxon>
        <taxon>Streptophyta</taxon>
        <taxon>Embryophyta</taxon>
        <taxon>Tracheophyta</taxon>
        <taxon>Spermatophyta</taxon>
        <taxon>Magnoliopsida</taxon>
        <taxon>eudicotyledons</taxon>
        <taxon>Gunneridae</taxon>
        <taxon>Pentapetalae</taxon>
        <taxon>asterids</taxon>
        <taxon>campanulids</taxon>
        <taxon>Asterales</taxon>
        <taxon>Asteraceae</taxon>
        <taxon>Asteroideae</taxon>
        <taxon>Heliantheae alliance</taxon>
        <taxon>Eupatorieae</taxon>
        <taxon>Mikania</taxon>
    </lineage>
</organism>
<dbReference type="Proteomes" id="UP000326396">
    <property type="component" value="Linkage Group LG11"/>
</dbReference>
<keyword evidence="3" id="KW-1185">Reference proteome</keyword>
<dbReference type="EMBL" id="SZYD01000003">
    <property type="protein sequence ID" value="KAD6796095.1"/>
    <property type="molecule type" value="Genomic_DNA"/>
</dbReference>
<gene>
    <name evidence="2" type="ORF">E3N88_06991</name>
</gene>
<accession>A0A5N6PSC2</accession>
<protein>
    <submittedName>
        <fullName evidence="2">Uncharacterized protein</fullName>
    </submittedName>
</protein>
<sequence length="172" mass="19200">MTQEGIGNVTTKDLVNKAGSKEVVHVHSTLSKQSVLKKKGHVRFDVSGHLKVDAPSFSLGMTQEGLEKPVIETPVDAARKKSLEGPSFSLGMTQDESDAPITDDKKTGKLDVDKIKARRNPTRLKVVSRDCKSPFVQREVVIKNRYTNEEKAIWKLIFGGDNEKKETQRVVW</sequence>
<evidence type="ECO:0000256" key="1">
    <source>
        <dbReference type="SAM" id="MobiDB-lite"/>
    </source>
</evidence>
<comment type="caution">
    <text evidence="2">The sequence shown here is derived from an EMBL/GenBank/DDBJ whole genome shotgun (WGS) entry which is preliminary data.</text>
</comment>
<proteinExistence type="predicted"/>
<feature type="region of interest" description="Disordered" evidence="1">
    <location>
        <begin position="84"/>
        <end position="106"/>
    </location>
</feature>